<reference evidence="5" key="3">
    <citation type="submission" date="2023-05" db="EMBL/GenBank/DDBJ databases">
        <authorList>
            <person name="Smith C.H."/>
        </authorList>
    </citation>
    <scope>NUCLEOTIDE SEQUENCE</scope>
    <source>
        <strain evidence="5">CHS0354</strain>
        <tissue evidence="5">Mantle</tissue>
    </source>
</reference>
<proteinExistence type="predicted"/>
<dbReference type="InterPro" id="IPR009071">
    <property type="entry name" value="HMG_box_dom"/>
</dbReference>
<name>A0AAE0SJH7_9BIVA</name>
<feature type="DNA-binding region" description="HMG box" evidence="2">
    <location>
        <begin position="155"/>
        <end position="224"/>
    </location>
</feature>
<dbReference type="InterPro" id="IPR036910">
    <property type="entry name" value="HMG_box_dom_sf"/>
</dbReference>
<dbReference type="SMART" id="SM00398">
    <property type="entry name" value="HMG"/>
    <property type="match status" value="2"/>
</dbReference>
<evidence type="ECO:0000259" key="4">
    <source>
        <dbReference type="PROSITE" id="PS50118"/>
    </source>
</evidence>
<dbReference type="InterPro" id="IPR050342">
    <property type="entry name" value="HMGB"/>
</dbReference>
<evidence type="ECO:0000256" key="1">
    <source>
        <dbReference type="ARBA" id="ARBA00023125"/>
    </source>
</evidence>
<feature type="DNA-binding region" description="HMG box" evidence="2">
    <location>
        <begin position="46"/>
        <end position="114"/>
    </location>
</feature>
<evidence type="ECO:0000313" key="5">
    <source>
        <dbReference type="EMBL" id="KAK3592826.1"/>
    </source>
</evidence>
<dbReference type="Proteomes" id="UP001195483">
    <property type="component" value="Unassembled WGS sequence"/>
</dbReference>
<protein>
    <recommendedName>
        <fullName evidence="4">HMG box domain-containing protein</fullName>
    </recommendedName>
</protein>
<dbReference type="Pfam" id="PF00505">
    <property type="entry name" value="HMG_box"/>
    <property type="match status" value="2"/>
</dbReference>
<comment type="caution">
    <text evidence="5">The sequence shown here is derived from an EMBL/GenBank/DDBJ whole genome shotgun (WGS) entry which is preliminary data.</text>
</comment>
<dbReference type="AlphaFoldDB" id="A0AAE0SJH7"/>
<feature type="domain" description="HMG box" evidence="4">
    <location>
        <begin position="155"/>
        <end position="224"/>
    </location>
</feature>
<evidence type="ECO:0000313" key="6">
    <source>
        <dbReference type="Proteomes" id="UP001195483"/>
    </source>
</evidence>
<dbReference type="GO" id="GO:0003677">
    <property type="term" value="F:DNA binding"/>
    <property type="evidence" value="ECO:0007669"/>
    <property type="project" value="UniProtKB-UniRule"/>
</dbReference>
<feature type="coiled-coil region" evidence="3">
    <location>
        <begin position="122"/>
        <end position="153"/>
    </location>
</feature>
<dbReference type="PROSITE" id="PS50118">
    <property type="entry name" value="HMG_BOX_2"/>
    <property type="match status" value="2"/>
</dbReference>
<dbReference type="GO" id="GO:0005634">
    <property type="term" value="C:nucleus"/>
    <property type="evidence" value="ECO:0007669"/>
    <property type="project" value="UniProtKB-UniRule"/>
</dbReference>
<evidence type="ECO:0000256" key="2">
    <source>
        <dbReference type="PROSITE-ProRule" id="PRU00267"/>
    </source>
</evidence>
<organism evidence="5 6">
    <name type="scientific">Potamilus streckersoni</name>
    <dbReference type="NCBI Taxonomy" id="2493646"/>
    <lineage>
        <taxon>Eukaryota</taxon>
        <taxon>Metazoa</taxon>
        <taxon>Spiralia</taxon>
        <taxon>Lophotrochozoa</taxon>
        <taxon>Mollusca</taxon>
        <taxon>Bivalvia</taxon>
        <taxon>Autobranchia</taxon>
        <taxon>Heteroconchia</taxon>
        <taxon>Palaeoheterodonta</taxon>
        <taxon>Unionida</taxon>
        <taxon>Unionoidea</taxon>
        <taxon>Unionidae</taxon>
        <taxon>Ambleminae</taxon>
        <taxon>Lampsilini</taxon>
        <taxon>Potamilus</taxon>
    </lineage>
</organism>
<reference evidence="5" key="1">
    <citation type="journal article" date="2021" name="Genome Biol. Evol.">
        <title>A High-Quality Reference Genome for a Parasitic Bivalve with Doubly Uniparental Inheritance (Bivalvia: Unionida).</title>
        <authorList>
            <person name="Smith C.H."/>
        </authorList>
    </citation>
    <scope>NUCLEOTIDE SEQUENCE</scope>
    <source>
        <strain evidence="5">CHS0354</strain>
    </source>
</reference>
<sequence length="260" mass="30443">MFQFSIMASRSLQQLIFKQCMPRSTRPCVDFVRQVASSKSELPKPPKRSPGMFVLFYQDKREKIAAENPGKKITELAKIAGAMWKRLDEKEKKFYEEEEQKRNLEFAEEYEVYVGSLTENQKKQLEEEKYKKILNLQQKKQKTVRKKEENELNKPKRPSTSYGLFVKDWYAKNASEDSVTGSVLSNSKVVADIWVTLPKEEKMVYSNKAEELMSKYNKDLLKWYHKMEAQGRLELVPKKYLLKAITSKRGRKTKSGADTE</sequence>
<dbReference type="SUPFAM" id="SSF47095">
    <property type="entry name" value="HMG-box"/>
    <property type="match status" value="2"/>
</dbReference>
<gene>
    <name evidence="5" type="ORF">CHS0354_019054</name>
</gene>
<evidence type="ECO:0000256" key="3">
    <source>
        <dbReference type="SAM" id="Coils"/>
    </source>
</evidence>
<reference evidence="5" key="2">
    <citation type="journal article" date="2021" name="Genome Biol. Evol.">
        <title>Developing a high-quality reference genome for a parasitic bivalve with doubly uniparental inheritance (Bivalvia: Unionida).</title>
        <authorList>
            <person name="Smith C.H."/>
        </authorList>
    </citation>
    <scope>NUCLEOTIDE SEQUENCE</scope>
    <source>
        <strain evidence="5">CHS0354</strain>
        <tissue evidence="5">Mantle</tissue>
    </source>
</reference>
<dbReference type="Gene3D" id="1.10.30.10">
    <property type="entry name" value="High mobility group box domain"/>
    <property type="match status" value="2"/>
</dbReference>
<dbReference type="EMBL" id="JAEAOA010001176">
    <property type="protein sequence ID" value="KAK3592826.1"/>
    <property type="molecule type" value="Genomic_DNA"/>
</dbReference>
<keyword evidence="3" id="KW-0175">Coiled coil</keyword>
<dbReference type="PANTHER" id="PTHR48112">
    <property type="entry name" value="HIGH MOBILITY GROUP PROTEIN DSP1"/>
    <property type="match status" value="1"/>
</dbReference>
<keyword evidence="1 2" id="KW-0238">DNA-binding</keyword>
<feature type="domain" description="HMG box" evidence="4">
    <location>
        <begin position="46"/>
        <end position="114"/>
    </location>
</feature>
<accession>A0AAE0SJH7</accession>
<keyword evidence="2" id="KW-0539">Nucleus</keyword>
<keyword evidence="6" id="KW-1185">Reference proteome</keyword>